<sequence>MSLAAFIRRSYGITIPMPKLINYQTTISDVSKYIRAATKVEGEKPIESASSLDLMQEIADLDIQLASMQHYFGVVFLTGASGFLGTQILRELLERPGVKKIIVHVRSSSNENGKQRIIAAAKSARWWRETFATKLEIWTGDLAEPMLGLSFEQWQHLSTVDAIIHNGASVQWNADFHTLKAANVTSTFDILKNIIGAISPPRFVYVSGGRDFEGEMDDNTTAMKLKGLDGYSQTKFVSELMRATSFAKGNHVSIVKPGLIVGTIREGVANTTDFLWRYVAGAISVGAYPIPDKNDWLTVAHADFVANSTINALVNTPNNSNCTLDITGGIDMQRFWDIVNKTMGHRLHPTTSNEWAKLIQKDMEKKTEAHPLWPVAHLITEEGNFGKSKRPRELDTVFEKQIEEAIKKNVEYLNEIGYFR</sequence>
<dbReference type="EMBL" id="JABFCT010000004">
    <property type="protein sequence ID" value="KAF5876046.1"/>
    <property type="molecule type" value="Genomic_DNA"/>
</dbReference>
<proteinExistence type="predicted"/>
<gene>
    <name evidence="4" type="ORF">Bfra_002445</name>
</gene>
<keyword evidence="5" id="KW-1185">Reference proteome</keyword>
<dbReference type="Pfam" id="PF07993">
    <property type="entry name" value="NAD_binding_4"/>
    <property type="match status" value="1"/>
</dbReference>
<feature type="domain" description="Thioester reductase (TE)" evidence="3">
    <location>
        <begin position="77"/>
        <end position="308"/>
    </location>
</feature>
<accession>A0A8H6EKY2</accession>
<reference evidence="4 5" key="1">
    <citation type="journal article" date="2020" name="Phytopathology">
        <title>A high-quality genome resource of Botrytis fragariae, a new and rapidly spreading fungal pathogen causing strawberry gray mold in the U.S.A.</title>
        <authorList>
            <person name="Wu Y."/>
            <person name="Saski C.A."/>
            <person name="Schnabel G."/>
            <person name="Xiao S."/>
            <person name="Hu M."/>
        </authorList>
    </citation>
    <scope>NUCLEOTIDE SEQUENCE [LARGE SCALE GENOMIC DNA]</scope>
    <source>
        <strain evidence="4 5">BVB16</strain>
    </source>
</reference>
<name>A0A8H6EKY2_9HELO</name>
<dbReference type="PANTHER" id="PTHR44845:SF4">
    <property type="entry name" value="NONRIBOSOMAL PEPTIDE SYNTHASE INPA"/>
    <property type="match status" value="1"/>
</dbReference>
<dbReference type="InterPro" id="IPR013120">
    <property type="entry name" value="FAR_NAD-bd"/>
</dbReference>
<evidence type="ECO:0000256" key="1">
    <source>
        <dbReference type="ARBA" id="ARBA00022450"/>
    </source>
</evidence>
<dbReference type="OrthoDB" id="416786at2759"/>
<dbReference type="Proteomes" id="UP000531561">
    <property type="component" value="Unassembled WGS sequence"/>
</dbReference>
<dbReference type="GeneID" id="59256556"/>
<dbReference type="SUPFAM" id="SSF51735">
    <property type="entry name" value="NAD(P)-binding Rossmann-fold domains"/>
    <property type="match status" value="1"/>
</dbReference>
<dbReference type="NCBIfam" id="TIGR01746">
    <property type="entry name" value="Thioester-redct"/>
    <property type="match status" value="1"/>
</dbReference>
<dbReference type="RefSeq" id="XP_037194992.1">
    <property type="nucleotide sequence ID" value="XM_037332864.1"/>
</dbReference>
<dbReference type="PANTHER" id="PTHR44845">
    <property type="entry name" value="CARRIER DOMAIN-CONTAINING PROTEIN"/>
    <property type="match status" value="1"/>
</dbReference>
<dbReference type="InterPro" id="IPR010080">
    <property type="entry name" value="Thioester_reductase-like_dom"/>
</dbReference>
<evidence type="ECO:0000313" key="4">
    <source>
        <dbReference type="EMBL" id="KAF5876046.1"/>
    </source>
</evidence>
<dbReference type="Gene3D" id="3.40.50.720">
    <property type="entry name" value="NAD(P)-binding Rossmann-like Domain"/>
    <property type="match status" value="1"/>
</dbReference>
<comment type="caution">
    <text evidence="4">The sequence shown here is derived from an EMBL/GenBank/DDBJ whole genome shotgun (WGS) entry which is preliminary data.</text>
</comment>
<dbReference type="AlphaFoldDB" id="A0A8H6EKY2"/>
<organism evidence="4 5">
    <name type="scientific">Botrytis fragariae</name>
    <dbReference type="NCBI Taxonomy" id="1964551"/>
    <lineage>
        <taxon>Eukaryota</taxon>
        <taxon>Fungi</taxon>
        <taxon>Dikarya</taxon>
        <taxon>Ascomycota</taxon>
        <taxon>Pezizomycotina</taxon>
        <taxon>Leotiomycetes</taxon>
        <taxon>Helotiales</taxon>
        <taxon>Sclerotiniaceae</taxon>
        <taxon>Botrytis</taxon>
    </lineage>
</organism>
<evidence type="ECO:0000256" key="2">
    <source>
        <dbReference type="ARBA" id="ARBA00022553"/>
    </source>
</evidence>
<protein>
    <submittedName>
        <fullName evidence="4">Putative hc-toxin synthetase protein</fullName>
    </submittedName>
</protein>
<keyword evidence="1" id="KW-0596">Phosphopantetheine</keyword>
<keyword evidence="2" id="KW-0597">Phosphoprotein</keyword>
<evidence type="ECO:0000313" key="5">
    <source>
        <dbReference type="Proteomes" id="UP000531561"/>
    </source>
</evidence>
<dbReference type="InterPro" id="IPR036291">
    <property type="entry name" value="NAD(P)-bd_dom_sf"/>
</dbReference>
<evidence type="ECO:0000259" key="3">
    <source>
        <dbReference type="Pfam" id="PF07993"/>
    </source>
</evidence>